<reference evidence="3 5" key="2">
    <citation type="submission" date="2018-06" db="EMBL/GenBank/DDBJ databases">
        <authorList>
            <consortium name="Pathogen Informatics"/>
            <person name="Doyle S."/>
        </authorList>
    </citation>
    <scope>NUCLEOTIDE SEQUENCE [LARGE SCALE GENOMIC DNA]</scope>
    <source>
        <strain evidence="3 5">NCTC10338</strain>
    </source>
</reference>
<keyword evidence="1" id="KW-1133">Transmembrane helix</keyword>
<protein>
    <submittedName>
        <fullName evidence="3">Membrane protein</fullName>
    </submittedName>
</protein>
<dbReference type="RefSeq" id="WP_024364320.1">
    <property type="nucleotide sequence ID" value="NZ_BJNS01000035.1"/>
</dbReference>
<dbReference type="EMBL" id="CP019980">
    <property type="protein sequence ID" value="AVK94890.1"/>
    <property type="molecule type" value="Genomic_DNA"/>
</dbReference>
<dbReference type="GeneID" id="48274669"/>
<evidence type="ECO:0000313" key="5">
    <source>
        <dbReference type="Proteomes" id="UP000255295"/>
    </source>
</evidence>
<dbReference type="Pfam" id="PF09858">
    <property type="entry name" value="DUF2085"/>
    <property type="match status" value="1"/>
</dbReference>
<feature type="transmembrane region" description="Helical" evidence="1">
    <location>
        <begin position="89"/>
        <end position="110"/>
    </location>
</feature>
<gene>
    <name evidence="2" type="ORF">LS41612_00560</name>
    <name evidence="3" type="ORF">NCTC10338_04695</name>
</gene>
<keyword evidence="1" id="KW-0472">Membrane</keyword>
<proteinExistence type="predicted"/>
<evidence type="ECO:0000313" key="4">
    <source>
        <dbReference type="Proteomes" id="UP000238825"/>
    </source>
</evidence>
<sequence>MAKNINFLLQVFFFCHQRPDRSFHFKGKKFPLCARCTGMAVGYLLSIMLVILLGLIDLRIIILLILPMAIDGFGQLFGKWTSTNNRRFLTGLSGGIGIIYIFYIMGYQFFLLGQNVGRNLQ</sequence>
<evidence type="ECO:0000256" key="1">
    <source>
        <dbReference type="SAM" id="Phobius"/>
    </source>
</evidence>
<evidence type="ECO:0000313" key="2">
    <source>
        <dbReference type="EMBL" id="AVK94890.1"/>
    </source>
</evidence>
<organism evidence="2 4">
    <name type="scientific">Lysinibacillus sphaericus</name>
    <name type="common">Bacillus sphaericus</name>
    <dbReference type="NCBI Taxonomy" id="1421"/>
    <lineage>
        <taxon>Bacteria</taxon>
        <taxon>Bacillati</taxon>
        <taxon>Bacillota</taxon>
        <taxon>Bacilli</taxon>
        <taxon>Bacillales</taxon>
        <taxon>Bacillaceae</taxon>
        <taxon>Lysinibacillus</taxon>
    </lineage>
</organism>
<reference evidence="2 4" key="1">
    <citation type="submission" date="2017-03" db="EMBL/GenBank/DDBJ databases">
        <title>The whole genome sequencing and assembly of Lysinibacillus sphaericus DSM 28T strain.</title>
        <authorList>
            <person name="Lee Y.-J."/>
            <person name="Yi H."/>
            <person name="Bahn Y.-S."/>
            <person name="Kim J.F."/>
            <person name="Lee D.-W."/>
        </authorList>
    </citation>
    <scope>NUCLEOTIDE SEQUENCE [LARGE SCALE GENOMIC DNA]</scope>
    <source>
        <strain evidence="2 4">DSM 28</strain>
    </source>
</reference>
<dbReference type="InterPro" id="IPR019206">
    <property type="entry name" value="DUF2085_TM"/>
</dbReference>
<dbReference type="EMBL" id="UFSZ01000001">
    <property type="protein sequence ID" value="SUV19968.1"/>
    <property type="molecule type" value="Genomic_DNA"/>
</dbReference>
<keyword evidence="1" id="KW-0812">Transmembrane</keyword>
<dbReference type="AlphaFoldDB" id="A0A2S0JUS7"/>
<dbReference type="Proteomes" id="UP000255295">
    <property type="component" value="Unassembled WGS sequence"/>
</dbReference>
<name>A0A2S0JUS7_LYSSH</name>
<feature type="transmembrane region" description="Helical" evidence="1">
    <location>
        <begin position="32"/>
        <end position="54"/>
    </location>
</feature>
<feature type="transmembrane region" description="Helical" evidence="1">
    <location>
        <begin position="60"/>
        <end position="77"/>
    </location>
</feature>
<dbReference type="Proteomes" id="UP000238825">
    <property type="component" value="Chromosome"/>
</dbReference>
<accession>A0A2S0JUS7</accession>
<evidence type="ECO:0000313" key="3">
    <source>
        <dbReference type="EMBL" id="SUV19968.1"/>
    </source>
</evidence>